<reference evidence="2" key="1">
    <citation type="submission" date="2022-02" db="EMBL/GenBank/DDBJ databases">
        <title>Fredinandcohnia quinoae sp. nov. isolated from Chenopodium quinoa seeds.</title>
        <authorList>
            <person name="Saati-Santamaria Z."/>
            <person name="Flores-Felix J.D."/>
            <person name="Igual J.M."/>
            <person name="Velazquez E."/>
            <person name="Garcia-Fraile P."/>
            <person name="Martinez-Molina E."/>
        </authorList>
    </citation>
    <scope>NUCLEOTIDE SEQUENCE</scope>
    <source>
        <strain evidence="2">SECRCQ15</strain>
    </source>
</reference>
<sequence>MNQANTKLDDEWVDLILEALDMGLSVEDIKAFFIKNKDGYTFT</sequence>
<evidence type="ECO:0000313" key="3">
    <source>
        <dbReference type="Proteomes" id="UP001431131"/>
    </source>
</evidence>
<dbReference type="InterPro" id="IPR010981">
    <property type="entry name" value="SinR/SinI_dimer_dom"/>
</dbReference>
<feature type="domain" description="Sin" evidence="1">
    <location>
        <begin position="1"/>
        <end position="37"/>
    </location>
</feature>
<dbReference type="RefSeq" id="WP_240253645.1">
    <property type="nucleotide sequence ID" value="NZ_JAKTTI010000006.1"/>
</dbReference>
<evidence type="ECO:0000259" key="1">
    <source>
        <dbReference type="PROSITE" id="PS51500"/>
    </source>
</evidence>
<name>A0AAW5DW64_9BACI</name>
<evidence type="ECO:0000313" key="2">
    <source>
        <dbReference type="EMBL" id="MCH1624871.1"/>
    </source>
</evidence>
<dbReference type="EMBL" id="JAKTTI010000006">
    <property type="protein sequence ID" value="MCH1624871.1"/>
    <property type="molecule type" value="Genomic_DNA"/>
</dbReference>
<dbReference type="PROSITE" id="PS51500">
    <property type="entry name" value="SIN"/>
    <property type="match status" value="1"/>
</dbReference>
<proteinExistence type="predicted"/>
<gene>
    <name evidence="2" type="ORF">MJG50_05995</name>
</gene>
<comment type="caution">
    <text evidence="2">The sequence shown here is derived from an EMBL/GenBank/DDBJ whole genome shotgun (WGS) entry which is preliminary data.</text>
</comment>
<dbReference type="AlphaFoldDB" id="A0AAW5DW64"/>
<dbReference type="SUPFAM" id="SSF47406">
    <property type="entry name" value="SinR repressor dimerisation domain-like"/>
    <property type="match status" value="1"/>
</dbReference>
<dbReference type="GO" id="GO:0006355">
    <property type="term" value="P:regulation of DNA-templated transcription"/>
    <property type="evidence" value="ECO:0007669"/>
    <property type="project" value="InterPro"/>
</dbReference>
<dbReference type="InterPro" id="IPR036281">
    <property type="entry name" value="SinR/SinI_dimer_dom_sf"/>
</dbReference>
<protein>
    <submittedName>
        <fullName evidence="2">Anti-repressor SinI family protein</fullName>
    </submittedName>
</protein>
<organism evidence="2 3">
    <name type="scientific">Fredinandcohnia quinoae</name>
    <dbReference type="NCBI Taxonomy" id="2918902"/>
    <lineage>
        <taxon>Bacteria</taxon>
        <taxon>Bacillati</taxon>
        <taxon>Bacillota</taxon>
        <taxon>Bacilli</taxon>
        <taxon>Bacillales</taxon>
        <taxon>Bacillaceae</taxon>
        <taxon>Fredinandcohnia</taxon>
    </lineage>
</organism>
<accession>A0AAW5DW64</accession>
<dbReference type="Pfam" id="PF08671">
    <property type="entry name" value="SinI"/>
    <property type="match status" value="1"/>
</dbReference>
<dbReference type="GO" id="GO:0046983">
    <property type="term" value="F:protein dimerization activity"/>
    <property type="evidence" value="ECO:0007669"/>
    <property type="project" value="InterPro"/>
</dbReference>
<keyword evidence="3" id="KW-1185">Reference proteome</keyword>
<dbReference type="Proteomes" id="UP001431131">
    <property type="component" value="Unassembled WGS sequence"/>
</dbReference>